<keyword evidence="2" id="KW-0812">Transmembrane</keyword>
<gene>
    <name evidence="4" type="ORF">CJ192_02580</name>
</gene>
<dbReference type="PANTHER" id="PTHR41259:SF1">
    <property type="entry name" value="DOUBLE-STRAND BREAK REPAIR RAD50 ATPASE, PUTATIVE-RELATED"/>
    <property type="match status" value="1"/>
</dbReference>
<dbReference type="GO" id="GO:0016887">
    <property type="term" value="F:ATP hydrolysis activity"/>
    <property type="evidence" value="ECO:0007669"/>
    <property type="project" value="InterPro"/>
</dbReference>
<dbReference type="Pfam" id="PF13476">
    <property type="entry name" value="AAA_23"/>
    <property type="match status" value="1"/>
</dbReference>
<dbReference type="RefSeq" id="WP_102197657.1">
    <property type="nucleotide sequence ID" value="NZ_PNHP01000001.1"/>
</dbReference>
<protein>
    <recommendedName>
        <fullName evidence="3">Rad50/SbcC-type AAA domain-containing protein</fullName>
    </recommendedName>
</protein>
<evidence type="ECO:0000313" key="5">
    <source>
        <dbReference type="Proteomes" id="UP000235658"/>
    </source>
</evidence>
<dbReference type="Proteomes" id="UP000235658">
    <property type="component" value="Unassembled WGS sequence"/>
</dbReference>
<keyword evidence="2" id="KW-0472">Membrane</keyword>
<evidence type="ECO:0000256" key="2">
    <source>
        <dbReference type="SAM" id="Phobius"/>
    </source>
</evidence>
<keyword evidence="2" id="KW-1133">Transmembrane helix</keyword>
<evidence type="ECO:0000256" key="1">
    <source>
        <dbReference type="SAM" id="Coils"/>
    </source>
</evidence>
<dbReference type="Gene3D" id="3.40.50.300">
    <property type="entry name" value="P-loop containing nucleotide triphosphate hydrolases"/>
    <property type="match status" value="2"/>
</dbReference>
<organism evidence="4 5">
    <name type="scientific">Anaerococcus hydrogenalis</name>
    <dbReference type="NCBI Taxonomy" id="33029"/>
    <lineage>
        <taxon>Bacteria</taxon>
        <taxon>Bacillati</taxon>
        <taxon>Bacillota</taxon>
        <taxon>Tissierellia</taxon>
        <taxon>Tissierellales</taxon>
        <taxon>Peptoniphilaceae</taxon>
        <taxon>Anaerococcus</taxon>
    </lineage>
</organism>
<dbReference type="SUPFAM" id="SSF52540">
    <property type="entry name" value="P-loop containing nucleoside triphosphate hydrolases"/>
    <property type="match status" value="2"/>
</dbReference>
<proteinExistence type="predicted"/>
<dbReference type="GeneID" id="84578066"/>
<feature type="domain" description="Rad50/SbcC-type AAA" evidence="3">
    <location>
        <begin position="9"/>
        <end position="243"/>
    </location>
</feature>
<name>A0A2N6ULH6_9FIRM</name>
<dbReference type="PANTHER" id="PTHR41259">
    <property type="entry name" value="DOUBLE-STRAND BREAK REPAIR RAD50 ATPASE, PUTATIVE-RELATED"/>
    <property type="match status" value="1"/>
</dbReference>
<evidence type="ECO:0000259" key="3">
    <source>
        <dbReference type="Pfam" id="PF13476"/>
    </source>
</evidence>
<feature type="transmembrane region" description="Helical" evidence="2">
    <location>
        <begin position="313"/>
        <end position="345"/>
    </location>
</feature>
<sequence>MNKIFIKEINLISFGKFQNKTIILKPGFNLIYGNNESGKSTVSDFIEGIFYGFDVGNNKRNFSYKKEKYKPMGSYKYAGNMILSSDGKDYRIERNFEDGSYKIHDLSTNKEIESKKSNLSYPGEYFLDLNYSLYKSIIDNYQMQNIDKDSKKKLVDFLKNPSSDLVFSQLKAVENIEEILNKIGSPRAYTKPFAKNKKELEEKYKEIENIKNIRRSYNSDIVKLKKQREDINNIKNILEKLKNDRDNYRKYKANSNYIEYKSRKDSLALLDEKLKKYRKFETIDKLYFDKVDGLLERKAEFYRESNKKNNYSLLIISSLLLIVSIFTKKYYILFFIIPILIYYYFKTKSKDINKKEEINNLNIKISNEFSKISVSTKSLYEKAKEDYKEYEKLIIERDKILEILKILEKQEISEDISEFDIEDFNISKIEEEIKKYEKSYSNLLENNLKLEKKLAKIEDEISKEIDLVDDINRLKREEKDLEIEIKSSKKAIEIIKLNENKLNHNRKNISNRISEIIGQISMGKYINIGLDDKLNPIIYNENNEIISLDKLSVGFFDQVNFSLRFSISNDLIKNSFLIFDDAFINYDNKRLRTALLYLLDLSNQFQMIYFTCHDREEKILNAEGIEIEVKDMDKI</sequence>
<dbReference type="AlphaFoldDB" id="A0A2N6ULH6"/>
<feature type="coiled-coil region" evidence="1">
    <location>
        <begin position="390"/>
        <end position="491"/>
    </location>
</feature>
<keyword evidence="1" id="KW-0175">Coiled coil</keyword>
<evidence type="ECO:0000313" key="4">
    <source>
        <dbReference type="EMBL" id="PMC82639.1"/>
    </source>
</evidence>
<feature type="coiled-coil region" evidence="1">
    <location>
        <begin position="207"/>
        <end position="254"/>
    </location>
</feature>
<dbReference type="InterPro" id="IPR027417">
    <property type="entry name" value="P-loop_NTPase"/>
</dbReference>
<dbReference type="InterPro" id="IPR038729">
    <property type="entry name" value="Rad50/SbcC_AAA"/>
</dbReference>
<dbReference type="EMBL" id="PNHP01000001">
    <property type="protein sequence ID" value="PMC82639.1"/>
    <property type="molecule type" value="Genomic_DNA"/>
</dbReference>
<accession>A0A2N6ULH6</accession>
<comment type="caution">
    <text evidence="4">The sequence shown here is derived from an EMBL/GenBank/DDBJ whole genome shotgun (WGS) entry which is preliminary data.</text>
</comment>
<reference evidence="4 5" key="1">
    <citation type="submission" date="2017-09" db="EMBL/GenBank/DDBJ databases">
        <title>Bacterial strain isolated from the female urinary microbiota.</title>
        <authorList>
            <person name="Thomas-White K."/>
            <person name="Kumar N."/>
            <person name="Forster S."/>
            <person name="Putonti C."/>
            <person name="Lawley T."/>
            <person name="Wolfe A.J."/>
        </authorList>
    </citation>
    <scope>NUCLEOTIDE SEQUENCE [LARGE SCALE GENOMIC DNA]</scope>
    <source>
        <strain evidence="4 5">UMB0204</strain>
    </source>
</reference>
<dbReference type="GO" id="GO:0006302">
    <property type="term" value="P:double-strand break repair"/>
    <property type="evidence" value="ECO:0007669"/>
    <property type="project" value="InterPro"/>
</dbReference>